<evidence type="ECO:0000313" key="7">
    <source>
        <dbReference type="Proteomes" id="UP001303473"/>
    </source>
</evidence>
<sequence>MDHTAPHDVPFIPEDIDNAATRRYNAETRERLRRELHEADRDNNRFHIAPTNKQLLGRTAVVCLILNRTIGSGIFAQPVNILAYSGSSGGAILIWFSAGVIILCVLACWLELGLNVPFYNIVIDGIRKRVSTPRSGGDKNYLEYIYKLPELFMTCFFGIPFIVFGNLAGNAIQFGIFMMVAINPTCQSDECRSQAGVVLWAIFVLTACSMVNVATREFSIRLNNLFAFVKVAFIVVMAFVGIIYGSAKGDGCRQITFANQGDGGSFGDVVMALFFAMYPYGGYEQPFYVLAEVAQPQANFAKAATWTMVALTVFFPLINVSYLCMAPYSGNDSLPDNMAIAMFARLSGKSASELNSLRPEDNTGPVRAAAVILAVFIFGNIMAQTFTASRVKQEIAKEGILPMSDKLSASGTTFVARLSSRGNSARRRSRAFNPDHLDQLDCDIDDHLEEAPIGATLLHWTFAVLLVLVVGCALPPTKAYKVLTYLKAYTILGVLGFLTVGGLLYLKLDSAWGRKSRRHWAEKATWKLFPEKWPSWVAFLPPLLATLSLATLLFGSFAPPSSTKTTDIPWWILPTVSWAVCLSGVLWWCGLQGVQWQRQKKLVTRHIPFIEIEDGQPIQKVEQVICNWVPYEIIKMEEGAMVGGGNNYQMH</sequence>
<name>A0AAN6MW82_9PEZI</name>
<comment type="caution">
    <text evidence="6">The sequence shown here is derived from an EMBL/GenBank/DDBJ whole genome shotgun (WGS) entry which is preliminary data.</text>
</comment>
<dbReference type="Gene3D" id="1.20.1740.10">
    <property type="entry name" value="Amino acid/polyamine transporter I"/>
    <property type="match status" value="1"/>
</dbReference>
<protein>
    <submittedName>
        <fullName evidence="6">Amino acid transporter</fullName>
    </submittedName>
</protein>
<dbReference type="Pfam" id="PF13520">
    <property type="entry name" value="AA_permease_2"/>
    <property type="match status" value="1"/>
</dbReference>
<feature type="transmembrane region" description="Helical" evidence="5">
    <location>
        <begin position="364"/>
        <end position="383"/>
    </location>
</feature>
<dbReference type="GO" id="GO:0015179">
    <property type="term" value="F:L-amino acid transmembrane transporter activity"/>
    <property type="evidence" value="ECO:0007669"/>
    <property type="project" value="TreeGrafter"/>
</dbReference>
<dbReference type="Proteomes" id="UP001303473">
    <property type="component" value="Unassembled WGS sequence"/>
</dbReference>
<dbReference type="PANTHER" id="PTHR11785">
    <property type="entry name" value="AMINO ACID TRANSPORTER"/>
    <property type="match status" value="1"/>
</dbReference>
<organism evidence="6 7">
    <name type="scientific">Diplogelasinospora grovesii</name>
    <dbReference type="NCBI Taxonomy" id="303347"/>
    <lineage>
        <taxon>Eukaryota</taxon>
        <taxon>Fungi</taxon>
        <taxon>Dikarya</taxon>
        <taxon>Ascomycota</taxon>
        <taxon>Pezizomycotina</taxon>
        <taxon>Sordariomycetes</taxon>
        <taxon>Sordariomycetidae</taxon>
        <taxon>Sordariales</taxon>
        <taxon>Diplogelasinosporaceae</taxon>
        <taxon>Diplogelasinospora</taxon>
    </lineage>
</organism>
<evidence type="ECO:0000313" key="6">
    <source>
        <dbReference type="EMBL" id="KAK3934215.1"/>
    </source>
</evidence>
<feature type="transmembrane region" description="Helical" evidence="5">
    <location>
        <begin position="570"/>
        <end position="591"/>
    </location>
</feature>
<keyword evidence="7" id="KW-1185">Reference proteome</keyword>
<dbReference type="PANTHER" id="PTHR11785:SF382">
    <property type="entry name" value="LOW-AFFINITY METHIONINE PERMEASE"/>
    <property type="match status" value="1"/>
</dbReference>
<feature type="transmembrane region" description="Helical" evidence="5">
    <location>
        <begin position="194"/>
        <end position="213"/>
    </location>
</feature>
<comment type="subcellular location">
    <subcellularLocation>
        <location evidence="1">Membrane</location>
        <topology evidence="1">Multi-pass membrane protein</topology>
    </subcellularLocation>
</comment>
<dbReference type="AlphaFoldDB" id="A0AAN6MW82"/>
<evidence type="ECO:0000256" key="1">
    <source>
        <dbReference type="ARBA" id="ARBA00004141"/>
    </source>
</evidence>
<evidence type="ECO:0000256" key="2">
    <source>
        <dbReference type="ARBA" id="ARBA00022692"/>
    </source>
</evidence>
<reference evidence="7" key="1">
    <citation type="journal article" date="2023" name="Mol. Phylogenet. Evol.">
        <title>Genome-scale phylogeny and comparative genomics of the fungal order Sordariales.</title>
        <authorList>
            <person name="Hensen N."/>
            <person name="Bonometti L."/>
            <person name="Westerberg I."/>
            <person name="Brannstrom I.O."/>
            <person name="Guillou S."/>
            <person name="Cros-Aarteil S."/>
            <person name="Calhoun S."/>
            <person name="Haridas S."/>
            <person name="Kuo A."/>
            <person name="Mondo S."/>
            <person name="Pangilinan J."/>
            <person name="Riley R."/>
            <person name="LaButti K."/>
            <person name="Andreopoulos B."/>
            <person name="Lipzen A."/>
            <person name="Chen C."/>
            <person name="Yan M."/>
            <person name="Daum C."/>
            <person name="Ng V."/>
            <person name="Clum A."/>
            <person name="Steindorff A."/>
            <person name="Ohm R.A."/>
            <person name="Martin F."/>
            <person name="Silar P."/>
            <person name="Natvig D.O."/>
            <person name="Lalanne C."/>
            <person name="Gautier V."/>
            <person name="Ament-Velasquez S.L."/>
            <person name="Kruys A."/>
            <person name="Hutchinson M.I."/>
            <person name="Powell A.J."/>
            <person name="Barry K."/>
            <person name="Miller A.N."/>
            <person name="Grigoriev I.V."/>
            <person name="Debuchy R."/>
            <person name="Gladieux P."/>
            <person name="Hiltunen Thoren M."/>
            <person name="Johannesson H."/>
        </authorList>
    </citation>
    <scope>NUCLEOTIDE SEQUENCE [LARGE SCALE GENOMIC DNA]</scope>
    <source>
        <strain evidence="7">CBS 340.73</strain>
    </source>
</reference>
<keyword evidence="2 5" id="KW-0812">Transmembrane</keyword>
<evidence type="ECO:0000256" key="3">
    <source>
        <dbReference type="ARBA" id="ARBA00022989"/>
    </source>
</evidence>
<feature type="transmembrane region" description="Helical" evidence="5">
    <location>
        <begin position="457"/>
        <end position="476"/>
    </location>
</feature>
<proteinExistence type="predicted"/>
<feature type="transmembrane region" description="Helical" evidence="5">
    <location>
        <begin position="304"/>
        <end position="328"/>
    </location>
</feature>
<dbReference type="InterPro" id="IPR002293">
    <property type="entry name" value="AA/rel_permease1"/>
</dbReference>
<feature type="transmembrane region" description="Helical" evidence="5">
    <location>
        <begin position="88"/>
        <end position="110"/>
    </location>
</feature>
<dbReference type="InterPro" id="IPR050598">
    <property type="entry name" value="AminoAcid_Transporter"/>
</dbReference>
<feature type="transmembrane region" description="Helical" evidence="5">
    <location>
        <begin position="225"/>
        <end position="245"/>
    </location>
</feature>
<gene>
    <name evidence="6" type="ORF">QBC46DRAFT_400422</name>
</gene>
<feature type="transmembrane region" description="Helical" evidence="5">
    <location>
        <begin position="536"/>
        <end position="558"/>
    </location>
</feature>
<feature type="transmembrane region" description="Helical" evidence="5">
    <location>
        <begin position="488"/>
        <end position="508"/>
    </location>
</feature>
<dbReference type="EMBL" id="MU854015">
    <property type="protein sequence ID" value="KAK3934215.1"/>
    <property type="molecule type" value="Genomic_DNA"/>
</dbReference>
<keyword evidence="4 5" id="KW-0472">Membrane</keyword>
<feature type="transmembrane region" description="Helical" evidence="5">
    <location>
        <begin position="55"/>
        <end position="76"/>
    </location>
</feature>
<evidence type="ECO:0000256" key="5">
    <source>
        <dbReference type="SAM" id="Phobius"/>
    </source>
</evidence>
<accession>A0AAN6MW82</accession>
<keyword evidence="3 5" id="KW-1133">Transmembrane helix</keyword>
<dbReference type="GO" id="GO:0016020">
    <property type="term" value="C:membrane"/>
    <property type="evidence" value="ECO:0007669"/>
    <property type="project" value="UniProtKB-SubCell"/>
</dbReference>
<feature type="transmembrane region" description="Helical" evidence="5">
    <location>
        <begin position="265"/>
        <end position="283"/>
    </location>
</feature>
<feature type="transmembrane region" description="Helical" evidence="5">
    <location>
        <begin position="151"/>
        <end position="182"/>
    </location>
</feature>
<evidence type="ECO:0000256" key="4">
    <source>
        <dbReference type="ARBA" id="ARBA00023136"/>
    </source>
</evidence>